<dbReference type="Gene3D" id="2.60.40.4070">
    <property type="match status" value="1"/>
</dbReference>
<dbReference type="InterPro" id="IPR006311">
    <property type="entry name" value="TAT_signal"/>
</dbReference>
<proteinExistence type="predicted"/>
<protein>
    <recommendedName>
        <fullName evidence="5">DUF362 domain-containing protein</fullName>
    </recommendedName>
</protein>
<dbReference type="AlphaFoldDB" id="A0A1F7FHT4"/>
<dbReference type="InterPro" id="IPR026444">
    <property type="entry name" value="Secre_tail"/>
</dbReference>
<evidence type="ECO:0008006" key="5">
    <source>
        <dbReference type="Google" id="ProtNLM"/>
    </source>
</evidence>
<feature type="domain" description="Secretion system C-terminal sorting" evidence="2">
    <location>
        <begin position="350"/>
        <end position="424"/>
    </location>
</feature>
<reference evidence="3 4" key="1">
    <citation type="journal article" date="2016" name="Nat. Commun.">
        <title>Thousands of microbial genomes shed light on interconnected biogeochemical processes in an aquifer system.</title>
        <authorList>
            <person name="Anantharaman K."/>
            <person name="Brown C.T."/>
            <person name="Hug L.A."/>
            <person name="Sharon I."/>
            <person name="Castelle C.J."/>
            <person name="Probst A.J."/>
            <person name="Thomas B.C."/>
            <person name="Singh A."/>
            <person name="Wilkins M.J."/>
            <person name="Karaoz U."/>
            <person name="Brodie E.L."/>
            <person name="Williams K.H."/>
            <person name="Hubbard S.S."/>
            <person name="Banfield J.F."/>
        </authorList>
    </citation>
    <scope>NUCLEOTIDE SEQUENCE [LARGE SCALE GENOMIC DNA]</scope>
</reference>
<dbReference type="PROSITE" id="PS51318">
    <property type="entry name" value="TAT"/>
    <property type="match status" value="1"/>
</dbReference>
<evidence type="ECO:0000313" key="3">
    <source>
        <dbReference type="EMBL" id="OGK06250.1"/>
    </source>
</evidence>
<organism evidence="3 4">
    <name type="scientific">Candidatus Raymondbacteria bacterium RIFOXYD12_FULL_49_13</name>
    <dbReference type="NCBI Taxonomy" id="1817890"/>
    <lineage>
        <taxon>Bacteria</taxon>
        <taxon>Raymondiibacteriota</taxon>
    </lineage>
</organism>
<dbReference type="Pfam" id="PF04015">
    <property type="entry name" value="DUF362"/>
    <property type="match status" value="1"/>
</dbReference>
<feature type="domain" description="DUF362" evidence="1">
    <location>
        <begin position="170"/>
        <end position="278"/>
    </location>
</feature>
<dbReference type="Pfam" id="PF18962">
    <property type="entry name" value="Por_Secre_tail"/>
    <property type="match status" value="1"/>
</dbReference>
<name>A0A1F7FHT4_UNCRA</name>
<evidence type="ECO:0000259" key="1">
    <source>
        <dbReference type="Pfam" id="PF04015"/>
    </source>
</evidence>
<accession>A0A1F7FHT4</accession>
<comment type="caution">
    <text evidence="3">The sequence shown here is derived from an EMBL/GenBank/DDBJ whole genome shotgun (WGS) entry which is preliminary data.</text>
</comment>
<dbReference type="EMBL" id="MFYX01000033">
    <property type="protein sequence ID" value="OGK06250.1"/>
    <property type="molecule type" value="Genomic_DNA"/>
</dbReference>
<dbReference type="Proteomes" id="UP000179243">
    <property type="component" value="Unassembled WGS sequence"/>
</dbReference>
<sequence>MIKKTISRRSFIGRGAAATAMVLGTGALTKGRARTLADASKIVIATDTSCYDKTAGTVDTAKIQDMVDHAIMILTGISDKGQAYEAIFPGTVTTATKIAIKQNGVSGVLPSNPTTTYVIQAVKSGLTSMLGGTFPEANVTIATGKNAAWTQDDTANASNPSFVFAGVTHRIKDTFANADWIINCPSLWSQGVSGVSMALKNLMSAVTGPRFWEVHDKFLDPTQPWLSVLNSQPTFKNKQVLVLMDAISGRSGSSPGGTPNMAAYSVVATRDSVANDYQGMLLFKQYYSFGSSLETTSRGIFTLAAQEPYSIGTNDPANMEVVNISPPWATLIETSGRATEDSGLQVSLSPNPSNGQVHFELSNANSSIKEISIVDVNGRMVWEKKGISGSAIHWGGRSMNGRPVPKGIYIFKIKTGPHSVQGKIFMK</sequence>
<dbReference type="NCBIfam" id="TIGR04183">
    <property type="entry name" value="Por_Secre_tail"/>
    <property type="match status" value="1"/>
</dbReference>
<dbReference type="InterPro" id="IPR007160">
    <property type="entry name" value="DUF362"/>
</dbReference>
<evidence type="ECO:0000313" key="4">
    <source>
        <dbReference type="Proteomes" id="UP000179243"/>
    </source>
</evidence>
<gene>
    <name evidence="3" type="ORF">A2519_08225</name>
</gene>
<evidence type="ECO:0000259" key="2">
    <source>
        <dbReference type="Pfam" id="PF18962"/>
    </source>
</evidence>